<gene>
    <name evidence="2" type="ORF">R1sor_015606</name>
</gene>
<proteinExistence type="predicted"/>
<dbReference type="EMBL" id="JBJQOH010000004">
    <property type="protein sequence ID" value="KAL3689297.1"/>
    <property type="molecule type" value="Genomic_DNA"/>
</dbReference>
<dbReference type="AlphaFoldDB" id="A0ABD3HCQ2"/>
<accession>A0ABD3HCQ2</accession>
<name>A0ABD3HCQ2_9MARC</name>
<feature type="compositionally biased region" description="Basic and acidic residues" evidence="1">
    <location>
        <begin position="85"/>
        <end position="95"/>
    </location>
</feature>
<dbReference type="Proteomes" id="UP001633002">
    <property type="component" value="Unassembled WGS sequence"/>
</dbReference>
<reference evidence="2 3" key="1">
    <citation type="submission" date="2024-09" db="EMBL/GenBank/DDBJ databases">
        <title>Chromosome-scale assembly of Riccia sorocarpa.</title>
        <authorList>
            <person name="Paukszto L."/>
        </authorList>
    </citation>
    <scope>NUCLEOTIDE SEQUENCE [LARGE SCALE GENOMIC DNA]</scope>
    <source>
        <strain evidence="2">LP-2024</strain>
        <tissue evidence="2">Aerial parts of the thallus</tissue>
    </source>
</reference>
<keyword evidence="3" id="KW-1185">Reference proteome</keyword>
<sequence>MPYANLKQSYVVHVRLYKVAKGSSSKKARKEMTKDDEYDFDLANIARRTIDEIIDTEVHTSSPPLRSRKVSVGTSQPSRTPVLEQGEKEESDPKRGIRGPSKRKPPVFTSVANLEDDESLVIPNGIPGKVALGIQFNTQELYLDFNNDREERLVEPFDPNDDKKYQKL</sequence>
<feature type="region of interest" description="Disordered" evidence="1">
    <location>
        <begin position="55"/>
        <end position="107"/>
    </location>
</feature>
<protein>
    <submittedName>
        <fullName evidence="2">Uncharacterized protein</fullName>
    </submittedName>
</protein>
<evidence type="ECO:0000313" key="3">
    <source>
        <dbReference type="Proteomes" id="UP001633002"/>
    </source>
</evidence>
<comment type="caution">
    <text evidence="2">The sequence shown here is derived from an EMBL/GenBank/DDBJ whole genome shotgun (WGS) entry which is preliminary data.</text>
</comment>
<evidence type="ECO:0000256" key="1">
    <source>
        <dbReference type="SAM" id="MobiDB-lite"/>
    </source>
</evidence>
<organism evidence="2 3">
    <name type="scientific">Riccia sorocarpa</name>
    <dbReference type="NCBI Taxonomy" id="122646"/>
    <lineage>
        <taxon>Eukaryota</taxon>
        <taxon>Viridiplantae</taxon>
        <taxon>Streptophyta</taxon>
        <taxon>Embryophyta</taxon>
        <taxon>Marchantiophyta</taxon>
        <taxon>Marchantiopsida</taxon>
        <taxon>Marchantiidae</taxon>
        <taxon>Marchantiales</taxon>
        <taxon>Ricciaceae</taxon>
        <taxon>Riccia</taxon>
    </lineage>
</organism>
<feature type="compositionally biased region" description="Basic residues" evidence="1">
    <location>
        <begin position="96"/>
        <end position="105"/>
    </location>
</feature>
<evidence type="ECO:0000313" key="2">
    <source>
        <dbReference type="EMBL" id="KAL3689297.1"/>
    </source>
</evidence>